<dbReference type="RefSeq" id="WP_147895547.1">
    <property type="nucleotide sequence ID" value="NZ_BAAANR010000001.1"/>
</dbReference>
<evidence type="ECO:0000256" key="4">
    <source>
        <dbReference type="SAM" id="MobiDB-lite"/>
    </source>
</evidence>
<evidence type="ECO:0000256" key="2">
    <source>
        <dbReference type="ARBA" id="ARBA00023125"/>
    </source>
</evidence>
<evidence type="ECO:0000259" key="5">
    <source>
        <dbReference type="PROSITE" id="PS01124"/>
    </source>
</evidence>
<dbReference type="InterPro" id="IPR050204">
    <property type="entry name" value="AraC_XylS_family_regulators"/>
</dbReference>
<name>A0A5C8HZ45_9MICO</name>
<dbReference type="OrthoDB" id="9799345at2"/>
<evidence type="ECO:0000256" key="1">
    <source>
        <dbReference type="ARBA" id="ARBA00023015"/>
    </source>
</evidence>
<accession>A0A5C8HZ45</accession>
<dbReference type="SMART" id="SM00342">
    <property type="entry name" value="HTH_ARAC"/>
    <property type="match status" value="1"/>
</dbReference>
<dbReference type="PANTHER" id="PTHR46796:SF6">
    <property type="entry name" value="ARAC SUBFAMILY"/>
    <property type="match status" value="1"/>
</dbReference>
<sequence length="315" mass="34315">MDTSAGAAPVLESSTRDAPPGDQFEQFCDALCDVYLGIRPQRIASPGFEADVLAFGWGDIVLSRMRAPGHEARRDRRDIAAKPDDALFLNFSDTSASVVDTGDRAVPVAAALPVLLDNAEPFRLHFDDARRFRLYSLRLPREVHGHRLDAADAIALDDRLRRTVLGRQIALQVRLMTTEFDAGRIEVAGAMAAAVAAMVRRLWDGGAAASPAERFADYTATAAAHLAEPDFGVNEIAALHGVSARTVQSVFAGEGDTVTRWMLRARLELARERLGSPVWKQASVARIASACGWRDASGFHRAFRERFGDTPGSFR</sequence>
<dbReference type="AlphaFoldDB" id="A0A5C8HZ45"/>
<dbReference type="PROSITE" id="PS01124">
    <property type="entry name" value="HTH_ARAC_FAMILY_2"/>
    <property type="match status" value="1"/>
</dbReference>
<keyword evidence="7" id="KW-1185">Reference proteome</keyword>
<dbReference type="Pfam" id="PF14525">
    <property type="entry name" value="AraC_binding_2"/>
    <property type="match status" value="1"/>
</dbReference>
<dbReference type="Pfam" id="PF12833">
    <property type="entry name" value="HTH_18"/>
    <property type="match status" value="1"/>
</dbReference>
<keyword evidence="1" id="KW-0805">Transcription regulation</keyword>
<keyword evidence="2" id="KW-0238">DNA-binding</keyword>
<reference evidence="6 7" key="1">
    <citation type="submission" date="2019-08" db="EMBL/GenBank/DDBJ databases">
        <authorList>
            <person name="Dong K."/>
        </authorList>
    </citation>
    <scope>NUCLEOTIDE SEQUENCE [LARGE SCALE GENOMIC DNA]</scope>
    <source>
        <strain evidence="6 7">JCM14558</strain>
    </source>
</reference>
<organism evidence="6 7">
    <name type="scientific">Microbacterium hatanonis</name>
    <dbReference type="NCBI Taxonomy" id="404366"/>
    <lineage>
        <taxon>Bacteria</taxon>
        <taxon>Bacillati</taxon>
        <taxon>Actinomycetota</taxon>
        <taxon>Actinomycetes</taxon>
        <taxon>Micrococcales</taxon>
        <taxon>Microbacteriaceae</taxon>
        <taxon>Microbacterium</taxon>
    </lineage>
</organism>
<dbReference type="PANTHER" id="PTHR46796">
    <property type="entry name" value="HTH-TYPE TRANSCRIPTIONAL ACTIVATOR RHAS-RELATED"/>
    <property type="match status" value="1"/>
</dbReference>
<dbReference type="Proteomes" id="UP000321034">
    <property type="component" value="Unassembled WGS sequence"/>
</dbReference>
<dbReference type="Gene3D" id="1.10.10.60">
    <property type="entry name" value="Homeodomain-like"/>
    <property type="match status" value="1"/>
</dbReference>
<evidence type="ECO:0000313" key="7">
    <source>
        <dbReference type="Proteomes" id="UP000321034"/>
    </source>
</evidence>
<evidence type="ECO:0000313" key="6">
    <source>
        <dbReference type="EMBL" id="TXK10375.1"/>
    </source>
</evidence>
<evidence type="ECO:0000256" key="3">
    <source>
        <dbReference type="ARBA" id="ARBA00023163"/>
    </source>
</evidence>
<dbReference type="SUPFAM" id="SSF46689">
    <property type="entry name" value="Homeodomain-like"/>
    <property type="match status" value="1"/>
</dbReference>
<dbReference type="InterPro" id="IPR018060">
    <property type="entry name" value="HTH_AraC"/>
</dbReference>
<dbReference type="InterPro" id="IPR009057">
    <property type="entry name" value="Homeodomain-like_sf"/>
</dbReference>
<dbReference type="GO" id="GO:0003700">
    <property type="term" value="F:DNA-binding transcription factor activity"/>
    <property type="evidence" value="ECO:0007669"/>
    <property type="project" value="InterPro"/>
</dbReference>
<dbReference type="EMBL" id="VRSV01000002">
    <property type="protein sequence ID" value="TXK10375.1"/>
    <property type="molecule type" value="Genomic_DNA"/>
</dbReference>
<feature type="region of interest" description="Disordered" evidence="4">
    <location>
        <begin position="1"/>
        <end position="22"/>
    </location>
</feature>
<protein>
    <submittedName>
        <fullName evidence="6">AraC family transcriptional regulator</fullName>
    </submittedName>
</protein>
<keyword evidence="3" id="KW-0804">Transcription</keyword>
<comment type="caution">
    <text evidence="6">The sequence shown here is derived from an EMBL/GenBank/DDBJ whole genome shotgun (WGS) entry which is preliminary data.</text>
</comment>
<dbReference type="InterPro" id="IPR035418">
    <property type="entry name" value="AraC-bd_2"/>
</dbReference>
<dbReference type="GO" id="GO:0043565">
    <property type="term" value="F:sequence-specific DNA binding"/>
    <property type="evidence" value="ECO:0007669"/>
    <property type="project" value="InterPro"/>
</dbReference>
<proteinExistence type="predicted"/>
<gene>
    <name evidence="6" type="ORF">FVP77_16175</name>
</gene>
<feature type="domain" description="HTH araC/xylS-type" evidence="5">
    <location>
        <begin position="216"/>
        <end position="315"/>
    </location>
</feature>